<dbReference type="InterPro" id="IPR003313">
    <property type="entry name" value="AraC-bd"/>
</dbReference>
<dbReference type="PROSITE" id="PS01124">
    <property type="entry name" value="HTH_ARAC_FAMILY_2"/>
    <property type="match status" value="1"/>
</dbReference>
<dbReference type="SUPFAM" id="SSF46689">
    <property type="entry name" value="Homeodomain-like"/>
    <property type="match status" value="2"/>
</dbReference>
<comment type="caution">
    <text evidence="6">The sequence shown here is derived from an EMBL/GenBank/DDBJ whole genome shotgun (WGS) entry which is preliminary data.</text>
</comment>
<dbReference type="GO" id="GO:0003700">
    <property type="term" value="F:DNA-binding transcription factor activity"/>
    <property type="evidence" value="ECO:0007669"/>
    <property type="project" value="InterPro"/>
</dbReference>
<evidence type="ECO:0000256" key="4">
    <source>
        <dbReference type="ARBA" id="ARBA00023163"/>
    </source>
</evidence>
<dbReference type="Pfam" id="PF12833">
    <property type="entry name" value="HTH_18"/>
    <property type="match status" value="1"/>
</dbReference>
<keyword evidence="4" id="KW-0804">Transcription</keyword>
<protein>
    <submittedName>
        <fullName evidence="6">AraC-like DNA-binding protein</fullName>
    </submittedName>
</protein>
<keyword evidence="2 6" id="KW-0238">DNA-binding</keyword>
<proteinExistence type="predicted"/>
<evidence type="ECO:0000313" key="7">
    <source>
        <dbReference type="Proteomes" id="UP001320691"/>
    </source>
</evidence>
<evidence type="ECO:0000256" key="3">
    <source>
        <dbReference type="ARBA" id="ARBA00023159"/>
    </source>
</evidence>
<dbReference type="EMBL" id="JANUEK010000002">
    <property type="protein sequence ID" value="MCS4279078.1"/>
    <property type="molecule type" value="Genomic_DNA"/>
</dbReference>
<evidence type="ECO:0000313" key="6">
    <source>
        <dbReference type="EMBL" id="MCS4279078.1"/>
    </source>
</evidence>
<dbReference type="InterPro" id="IPR050204">
    <property type="entry name" value="AraC_XylS_family_regulators"/>
</dbReference>
<accession>A0AAW5PH91</accession>
<feature type="domain" description="HTH araC/xylS-type" evidence="5">
    <location>
        <begin position="199"/>
        <end position="295"/>
    </location>
</feature>
<dbReference type="PROSITE" id="PS00041">
    <property type="entry name" value="HTH_ARAC_FAMILY_1"/>
    <property type="match status" value="1"/>
</dbReference>
<dbReference type="GO" id="GO:0043565">
    <property type="term" value="F:sequence-specific DNA binding"/>
    <property type="evidence" value="ECO:0007669"/>
    <property type="project" value="InterPro"/>
</dbReference>
<dbReference type="AlphaFoldDB" id="A0AAW5PH91"/>
<keyword evidence="1" id="KW-0805">Transcription regulation</keyword>
<evidence type="ECO:0000256" key="1">
    <source>
        <dbReference type="ARBA" id="ARBA00023015"/>
    </source>
</evidence>
<dbReference type="SMART" id="SM00342">
    <property type="entry name" value="HTH_ARAC"/>
    <property type="match status" value="1"/>
</dbReference>
<dbReference type="InterPro" id="IPR018062">
    <property type="entry name" value="HTH_AraC-typ_CS"/>
</dbReference>
<dbReference type="Gene3D" id="2.60.120.10">
    <property type="entry name" value="Jelly Rolls"/>
    <property type="match status" value="1"/>
</dbReference>
<keyword evidence="3" id="KW-0010">Activator</keyword>
<evidence type="ECO:0000259" key="5">
    <source>
        <dbReference type="PROSITE" id="PS01124"/>
    </source>
</evidence>
<dbReference type="RefSeq" id="WP_259259850.1">
    <property type="nucleotide sequence ID" value="NZ_JANUEK010000002.1"/>
</dbReference>
<sequence length="295" mass="32245">MDCSKFQAVSIRDAPSVRSPLASDMTSAAEFWRDPRLPWVESRRACNSRACYRPHSHPTWSIGAVDAGESIFSGAPGGQHRLQPGTLVIVPAHRVHACNPAPDTAWSYQMLHLDAAWVQAVSADRQPPDADAATAALIRIDRSAARYRMFCHINALLFSSADPGEKEAAVVAFIDELDVAAGLPIPARHASPQQHRRLQPALALLDAAPMSSVSLDDLASCTGMDRYAVIRAFRTVTGLTPHAWQLNRRINVARERLGQGQPLAEVAHALGFADQSHFQRLFKAHAGITPGRYRR</sequence>
<dbReference type="InterPro" id="IPR009057">
    <property type="entry name" value="Homeodomain-like_sf"/>
</dbReference>
<gene>
    <name evidence="6" type="ORF">M2412_001045</name>
</gene>
<organism evidence="6 7">
    <name type="scientific">Stenotrophomonas rhizophila</name>
    <dbReference type="NCBI Taxonomy" id="216778"/>
    <lineage>
        <taxon>Bacteria</taxon>
        <taxon>Pseudomonadati</taxon>
        <taxon>Pseudomonadota</taxon>
        <taxon>Gammaproteobacteria</taxon>
        <taxon>Lysobacterales</taxon>
        <taxon>Lysobacteraceae</taxon>
        <taxon>Stenotrophomonas</taxon>
    </lineage>
</organism>
<dbReference type="InterPro" id="IPR014710">
    <property type="entry name" value="RmlC-like_jellyroll"/>
</dbReference>
<dbReference type="SUPFAM" id="SSF51215">
    <property type="entry name" value="Regulatory protein AraC"/>
    <property type="match status" value="1"/>
</dbReference>
<evidence type="ECO:0000256" key="2">
    <source>
        <dbReference type="ARBA" id="ARBA00023125"/>
    </source>
</evidence>
<dbReference type="PANTHER" id="PTHR46796:SF2">
    <property type="entry name" value="TRANSCRIPTIONAL REGULATORY PROTEIN"/>
    <property type="match status" value="1"/>
</dbReference>
<dbReference type="InterPro" id="IPR020449">
    <property type="entry name" value="Tscrpt_reg_AraC-type_HTH"/>
</dbReference>
<dbReference type="InterPro" id="IPR018060">
    <property type="entry name" value="HTH_AraC"/>
</dbReference>
<dbReference type="InterPro" id="IPR037923">
    <property type="entry name" value="HTH-like"/>
</dbReference>
<dbReference type="Pfam" id="PF02311">
    <property type="entry name" value="AraC_binding"/>
    <property type="match status" value="1"/>
</dbReference>
<name>A0AAW5PH91_9GAMM</name>
<reference evidence="6" key="1">
    <citation type="submission" date="2022-08" db="EMBL/GenBank/DDBJ databases">
        <title>Genomic analyses of the natural microbiome of Caenorhabditis elegans.</title>
        <authorList>
            <person name="Samuel B."/>
        </authorList>
    </citation>
    <scope>NUCLEOTIDE SEQUENCE</scope>
    <source>
        <strain evidence="6">BIGb0277</strain>
    </source>
</reference>
<dbReference type="PANTHER" id="PTHR46796">
    <property type="entry name" value="HTH-TYPE TRANSCRIPTIONAL ACTIVATOR RHAS-RELATED"/>
    <property type="match status" value="1"/>
</dbReference>
<dbReference type="Proteomes" id="UP001320691">
    <property type="component" value="Unassembled WGS sequence"/>
</dbReference>
<dbReference type="PRINTS" id="PR00032">
    <property type="entry name" value="HTHARAC"/>
</dbReference>
<dbReference type="Gene3D" id="1.10.10.60">
    <property type="entry name" value="Homeodomain-like"/>
    <property type="match status" value="2"/>
</dbReference>